<protein>
    <submittedName>
        <fullName evidence="2">Dihydropteridine reductase</fullName>
    </submittedName>
</protein>
<keyword evidence="1" id="KW-0472">Membrane</keyword>
<proteinExistence type="predicted"/>
<evidence type="ECO:0000313" key="3">
    <source>
        <dbReference type="Proteomes" id="UP000823634"/>
    </source>
</evidence>
<reference evidence="2" key="2">
    <citation type="journal article" date="2021" name="PeerJ">
        <title>Extensive microbial diversity within the chicken gut microbiome revealed by metagenomics and culture.</title>
        <authorList>
            <person name="Gilroy R."/>
            <person name="Ravi A."/>
            <person name="Getino M."/>
            <person name="Pursley I."/>
            <person name="Horton D.L."/>
            <person name="Alikhan N.F."/>
            <person name="Baker D."/>
            <person name="Gharbi K."/>
            <person name="Hall N."/>
            <person name="Watson M."/>
            <person name="Adriaenssens E.M."/>
            <person name="Foster-Nyarko E."/>
            <person name="Jarju S."/>
            <person name="Secka A."/>
            <person name="Antonio M."/>
            <person name="Oren A."/>
            <person name="Chaudhuri R.R."/>
            <person name="La Ragione R."/>
            <person name="Hildebrand F."/>
            <person name="Pallen M.J."/>
        </authorList>
    </citation>
    <scope>NUCLEOTIDE SEQUENCE</scope>
    <source>
        <strain evidence="2">17113</strain>
    </source>
</reference>
<reference evidence="2" key="1">
    <citation type="submission" date="2020-10" db="EMBL/GenBank/DDBJ databases">
        <authorList>
            <person name="Gilroy R."/>
        </authorList>
    </citation>
    <scope>NUCLEOTIDE SEQUENCE</scope>
    <source>
        <strain evidence="2">17113</strain>
    </source>
</reference>
<feature type="transmembrane region" description="Helical" evidence="1">
    <location>
        <begin position="67"/>
        <end position="89"/>
    </location>
</feature>
<accession>A0A9D9DGA1</accession>
<dbReference type="AlphaFoldDB" id="A0A9D9DGA1"/>
<name>A0A9D9DGA1_9FIRM</name>
<sequence>MKNFDEERLVAEYTPKKKTGLDEAIRLDRKAKLPALILAYSLGIIGALVLGVGMCLVMEVIGGGTLTMAIGVVIGIIGIVMVGVNYPIYMKVLRLRKEKFASSILLAINKDKKPEE</sequence>
<gene>
    <name evidence="2" type="ORF">IAC61_03360</name>
</gene>
<dbReference type="EMBL" id="JADINA010000022">
    <property type="protein sequence ID" value="MBO8426342.1"/>
    <property type="molecule type" value="Genomic_DNA"/>
</dbReference>
<keyword evidence="1" id="KW-0812">Transmembrane</keyword>
<organism evidence="2 3">
    <name type="scientific">Candidatus Alloenteromonas pullistercoris</name>
    <dbReference type="NCBI Taxonomy" id="2840785"/>
    <lineage>
        <taxon>Bacteria</taxon>
        <taxon>Bacillati</taxon>
        <taxon>Bacillota</taxon>
        <taxon>Bacillota incertae sedis</taxon>
        <taxon>Candidatus Alloenteromonas</taxon>
    </lineage>
</organism>
<evidence type="ECO:0000313" key="2">
    <source>
        <dbReference type="EMBL" id="MBO8426342.1"/>
    </source>
</evidence>
<comment type="caution">
    <text evidence="2">The sequence shown here is derived from an EMBL/GenBank/DDBJ whole genome shotgun (WGS) entry which is preliminary data.</text>
</comment>
<feature type="transmembrane region" description="Helical" evidence="1">
    <location>
        <begin position="35"/>
        <end position="61"/>
    </location>
</feature>
<evidence type="ECO:0000256" key="1">
    <source>
        <dbReference type="SAM" id="Phobius"/>
    </source>
</evidence>
<dbReference type="Proteomes" id="UP000823634">
    <property type="component" value="Unassembled WGS sequence"/>
</dbReference>
<keyword evidence="1" id="KW-1133">Transmembrane helix</keyword>